<feature type="chain" id="PRO_5008130303" evidence="2">
    <location>
        <begin position="20"/>
        <end position="169"/>
    </location>
</feature>
<reference evidence="4" key="1">
    <citation type="submission" date="2013-03" db="EMBL/GenBank/DDBJ databases">
        <title>The Genome Sequence of Anopheles dirus WRAIR2.</title>
        <authorList>
            <consortium name="The Broad Institute Genomics Platform"/>
            <person name="Neafsey D.E."/>
            <person name="Walton C."/>
            <person name="Walker B."/>
            <person name="Young S.K."/>
            <person name="Zeng Q."/>
            <person name="Gargeya S."/>
            <person name="Fitzgerald M."/>
            <person name="Haas B."/>
            <person name="Abouelleil A."/>
            <person name="Allen A.W."/>
            <person name="Alvarado L."/>
            <person name="Arachchi H.M."/>
            <person name="Berlin A.M."/>
            <person name="Chapman S.B."/>
            <person name="Gainer-Dewar J."/>
            <person name="Goldberg J."/>
            <person name="Griggs A."/>
            <person name="Gujja S."/>
            <person name="Hansen M."/>
            <person name="Howarth C."/>
            <person name="Imamovic A."/>
            <person name="Ireland A."/>
            <person name="Larimer J."/>
            <person name="McCowan C."/>
            <person name="Murphy C."/>
            <person name="Pearson M."/>
            <person name="Poon T.W."/>
            <person name="Priest M."/>
            <person name="Roberts A."/>
            <person name="Saif S."/>
            <person name="Shea T."/>
            <person name="Sisk P."/>
            <person name="Sykes S."/>
            <person name="Wortman J."/>
            <person name="Nusbaum C."/>
            <person name="Birren B."/>
        </authorList>
    </citation>
    <scope>NUCLEOTIDE SEQUENCE [LARGE SCALE GENOMIC DNA]</scope>
    <source>
        <strain evidence="4">WRAIR2</strain>
    </source>
</reference>
<feature type="region of interest" description="Disordered" evidence="1">
    <location>
        <begin position="61"/>
        <end position="144"/>
    </location>
</feature>
<keyword evidence="4" id="KW-1185">Reference proteome</keyword>
<organism evidence="3 4">
    <name type="scientific">Anopheles dirus</name>
    <dbReference type="NCBI Taxonomy" id="7168"/>
    <lineage>
        <taxon>Eukaryota</taxon>
        <taxon>Metazoa</taxon>
        <taxon>Ecdysozoa</taxon>
        <taxon>Arthropoda</taxon>
        <taxon>Hexapoda</taxon>
        <taxon>Insecta</taxon>
        <taxon>Pterygota</taxon>
        <taxon>Neoptera</taxon>
        <taxon>Endopterygota</taxon>
        <taxon>Diptera</taxon>
        <taxon>Nematocera</taxon>
        <taxon>Culicoidea</taxon>
        <taxon>Culicidae</taxon>
        <taxon>Anophelinae</taxon>
        <taxon>Anopheles</taxon>
    </lineage>
</organism>
<dbReference type="EnsemblMetazoa" id="ADIR010251-RA">
    <property type="protein sequence ID" value="ADIR010251-PA"/>
    <property type="gene ID" value="ADIR010251"/>
</dbReference>
<feature type="compositionally biased region" description="Polar residues" evidence="1">
    <location>
        <begin position="111"/>
        <end position="131"/>
    </location>
</feature>
<protein>
    <submittedName>
        <fullName evidence="3">Uncharacterized protein</fullName>
    </submittedName>
</protein>
<keyword evidence="2" id="KW-0732">Signal</keyword>
<accession>A0A182NRG1</accession>
<dbReference type="Proteomes" id="UP000075884">
    <property type="component" value="Unassembled WGS sequence"/>
</dbReference>
<evidence type="ECO:0000313" key="4">
    <source>
        <dbReference type="Proteomes" id="UP000075884"/>
    </source>
</evidence>
<reference evidence="3" key="2">
    <citation type="submission" date="2020-05" db="UniProtKB">
        <authorList>
            <consortium name="EnsemblMetazoa"/>
        </authorList>
    </citation>
    <scope>IDENTIFICATION</scope>
    <source>
        <strain evidence="3">WRAIR2</strain>
    </source>
</reference>
<name>A0A182NRG1_9DIPT</name>
<proteinExistence type="predicted"/>
<sequence length="169" mass="17375">MACARLMMFAVCLLTSASARPQFSFFNPQQTGIGVQTPIAGVHLGTAVGLTINVGRQPAQPVAPVNADPVPASQPVPEQPIEDNKAPASEDLGTRIDEPAEGAPVEDNTRTDQPTPDDNPCQTLDASTAEPTETGGDDANGAMTELPCLGIGAGNRINPKHAALLSLVG</sequence>
<evidence type="ECO:0000256" key="2">
    <source>
        <dbReference type="SAM" id="SignalP"/>
    </source>
</evidence>
<evidence type="ECO:0000313" key="3">
    <source>
        <dbReference type="EnsemblMetazoa" id="ADIR010251-PA"/>
    </source>
</evidence>
<feature type="signal peptide" evidence="2">
    <location>
        <begin position="1"/>
        <end position="19"/>
    </location>
</feature>
<evidence type="ECO:0000256" key="1">
    <source>
        <dbReference type="SAM" id="MobiDB-lite"/>
    </source>
</evidence>
<feature type="compositionally biased region" description="Low complexity" evidence="1">
    <location>
        <begin position="61"/>
        <end position="71"/>
    </location>
</feature>
<dbReference type="VEuPathDB" id="VectorBase:ADIR010251"/>
<dbReference type="AlphaFoldDB" id="A0A182NRG1"/>